<feature type="compositionally biased region" description="Polar residues" evidence="1">
    <location>
        <begin position="209"/>
        <end position="218"/>
    </location>
</feature>
<accession>A0A9W7YGV8</accession>
<feature type="compositionally biased region" description="Gly residues" evidence="1">
    <location>
        <begin position="602"/>
        <end position="616"/>
    </location>
</feature>
<protein>
    <submittedName>
        <fullName evidence="3">Protein kinase</fullName>
        <ecNumber evidence="3">2.7.11.1</ecNumber>
    </submittedName>
</protein>
<dbReference type="SMART" id="SM00777">
    <property type="entry name" value="Mad3_BUB1_I"/>
    <property type="match status" value="1"/>
</dbReference>
<proteinExistence type="predicted"/>
<dbReference type="PROSITE" id="PS51489">
    <property type="entry name" value="BUB1_N"/>
    <property type="match status" value="1"/>
</dbReference>
<keyword evidence="4" id="KW-1185">Reference proteome</keyword>
<feature type="compositionally biased region" description="Basic and acidic residues" evidence="1">
    <location>
        <begin position="281"/>
        <end position="293"/>
    </location>
</feature>
<dbReference type="Gene3D" id="1.25.40.430">
    <property type="match status" value="1"/>
</dbReference>
<feature type="domain" description="BUB1 N-terminal" evidence="2">
    <location>
        <begin position="19"/>
        <end position="178"/>
    </location>
</feature>
<evidence type="ECO:0000313" key="3">
    <source>
        <dbReference type="EMBL" id="KAJ1733855.1"/>
    </source>
</evidence>
<comment type="caution">
    <text evidence="3">The sequence shown here is derived from an EMBL/GenBank/DDBJ whole genome shotgun (WGS) entry which is preliminary data.</text>
</comment>
<feature type="compositionally biased region" description="Acidic residues" evidence="1">
    <location>
        <begin position="464"/>
        <end position="473"/>
    </location>
</feature>
<sequence length="983" mass="105329">MDSTDMKLTSQLQERNAQFQAEIATLDITESDDPLDVYYRYIRWLLEVFPQAHGQQMVIKLVEAPLKLFRGQERYRNDARFVKMWVWYTEIVVDGQEAVYQFLVANKIGDSLAMLYEEYAKLLEGLGKTPKADEVYRLGIARKAQPLSRLQRRFDEFQRRVVAQTARSMTMQQQQQQPDGDEGLSAAAAPTAAGGGRRGATDENAEGGRTQQPSQRTMLGTKRSGRSVRSAAANTLPQSQRGLGPGHSDPVRPNARIAVFADPDGLHDPKAVSNAGPWRDIGTDEGRRKENVREAASWRGQRLEQRRAPGAAAAGPSASAPYAAPPPEKFTVFSDSAGEEEAEPSAASSSGGAAVAALAPRNPSLSSSSELLQTLEAGGEGGPTSTAEARVAAAAKPRKAKGEERMVMPSHLLFPAGDDVPQCAEEARAQLAQYRFDYGLWQKAEAANNAAALAAAATAATAYSDEDDEDQGIADESGFGKSRRKSVAPSSPTINTRVAQKDMLGIWNDMSDSDSDGDGVLLRSRRGTTRPDGSGGLSDSPGGRTRRAGSGSGLAVDDDYQFTMGPVTPHVMPPEQARLPPVIPTSARPNRFESFVDHSAAGGAGEAGGQAPGGGEDNPPTLVLNSMRAAKRRELQQAHTRPTPLAMRAQAPLVSASTGPAVRQRSGGKQSARGLRSIDESSEAEDGGEGEDEDGSDAHSLMRVLGPRTPHSARIPVFRDDEGGREQQQQQQQPRPLFVGRSHSASVLPRADDRAQVLESDYPPIRAPAVTRASRHDGVYHSTPARSESSVAHGARYMQTPGHTKTSTSFLASGAELTELSGFTGMSTIGGLTTMTFAAHQEPLAEEQEDDQDEEEEDEDDDEDEDGGMRGAVARTPMRKRLSMAAKDLGMITPRFPKTPPGPADALHGCGGGGGGGVDDEDDDEDEDDEEDEDDPCTENIGEFADLDSQMTELQMELGASLMSRPAPSASGRRSPLFSVFRD</sequence>
<feature type="compositionally biased region" description="Low complexity" evidence="1">
    <location>
        <begin position="308"/>
        <end position="322"/>
    </location>
</feature>
<feature type="region of interest" description="Disordered" evidence="1">
    <location>
        <begin position="962"/>
        <end position="983"/>
    </location>
</feature>
<dbReference type="OrthoDB" id="248495at2759"/>
<feature type="region of interest" description="Disordered" evidence="1">
    <location>
        <begin position="508"/>
        <end position="741"/>
    </location>
</feature>
<evidence type="ECO:0000256" key="1">
    <source>
        <dbReference type="SAM" id="MobiDB-lite"/>
    </source>
</evidence>
<feature type="compositionally biased region" description="Low complexity" evidence="1">
    <location>
        <begin position="344"/>
        <end position="372"/>
    </location>
</feature>
<feature type="region of interest" description="Disordered" evidence="1">
    <location>
        <begin position="844"/>
        <end position="948"/>
    </location>
</feature>
<feature type="compositionally biased region" description="Acidic residues" evidence="1">
    <location>
        <begin position="680"/>
        <end position="695"/>
    </location>
</feature>
<dbReference type="InterPro" id="IPR013212">
    <property type="entry name" value="Mad3/Bub1_I"/>
</dbReference>
<feature type="region of interest" description="Disordered" evidence="1">
    <location>
        <begin position="165"/>
        <end position="403"/>
    </location>
</feature>
<reference evidence="3" key="1">
    <citation type="submission" date="2022-07" db="EMBL/GenBank/DDBJ databases">
        <title>Phylogenomic reconstructions and comparative analyses of Kickxellomycotina fungi.</title>
        <authorList>
            <person name="Reynolds N.K."/>
            <person name="Stajich J.E."/>
            <person name="Barry K."/>
            <person name="Grigoriev I.V."/>
            <person name="Crous P."/>
            <person name="Smith M.E."/>
        </authorList>
    </citation>
    <scope>NUCLEOTIDE SEQUENCE</scope>
    <source>
        <strain evidence="3">BCRC 34381</strain>
    </source>
</reference>
<dbReference type="GO" id="GO:0004674">
    <property type="term" value="F:protein serine/threonine kinase activity"/>
    <property type="evidence" value="ECO:0007669"/>
    <property type="project" value="UniProtKB-EC"/>
</dbReference>
<keyword evidence="3" id="KW-0418">Kinase</keyword>
<dbReference type="EMBL" id="JANBOI010000111">
    <property type="protein sequence ID" value="KAJ1733855.1"/>
    <property type="molecule type" value="Genomic_DNA"/>
</dbReference>
<gene>
    <name evidence="3" type="primary">BUB1</name>
    <name evidence="3" type="ORF">LPJ61_001361</name>
</gene>
<feature type="compositionally biased region" description="Acidic residues" evidence="1">
    <location>
        <begin position="844"/>
        <end position="866"/>
    </location>
</feature>
<feature type="compositionally biased region" description="Acidic residues" evidence="1">
    <location>
        <begin position="918"/>
        <end position="937"/>
    </location>
</feature>
<evidence type="ECO:0000313" key="4">
    <source>
        <dbReference type="Proteomes" id="UP001143981"/>
    </source>
</evidence>
<dbReference type="AlphaFoldDB" id="A0A9W7YGV8"/>
<dbReference type="GO" id="GO:0007094">
    <property type="term" value="P:mitotic spindle assembly checkpoint signaling"/>
    <property type="evidence" value="ECO:0007669"/>
    <property type="project" value="InterPro"/>
</dbReference>
<feature type="compositionally biased region" description="Polar residues" evidence="1">
    <location>
        <begin position="232"/>
        <end position="241"/>
    </location>
</feature>
<feature type="region of interest" description="Disordered" evidence="1">
    <location>
        <begin position="463"/>
        <end position="493"/>
    </location>
</feature>
<organism evidence="3 4">
    <name type="scientific">Coemansia biformis</name>
    <dbReference type="NCBI Taxonomy" id="1286918"/>
    <lineage>
        <taxon>Eukaryota</taxon>
        <taxon>Fungi</taxon>
        <taxon>Fungi incertae sedis</taxon>
        <taxon>Zoopagomycota</taxon>
        <taxon>Kickxellomycotina</taxon>
        <taxon>Kickxellomycetes</taxon>
        <taxon>Kickxellales</taxon>
        <taxon>Kickxellaceae</taxon>
        <taxon>Coemansia</taxon>
    </lineage>
</organism>
<evidence type="ECO:0000259" key="2">
    <source>
        <dbReference type="PROSITE" id="PS51489"/>
    </source>
</evidence>
<dbReference type="InterPro" id="IPR015661">
    <property type="entry name" value="Bub1/Mad3"/>
</dbReference>
<dbReference type="Pfam" id="PF08311">
    <property type="entry name" value="Mad3_BUB1_I"/>
    <property type="match status" value="1"/>
</dbReference>
<name>A0A9W7YGV8_9FUNG</name>
<feature type="compositionally biased region" description="Low complexity" evidence="1">
    <location>
        <begin position="964"/>
        <end position="976"/>
    </location>
</feature>
<dbReference type="EC" id="2.7.11.1" evidence="3"/>
<dbReference type="Proteomes" id="UP001143981">
    <property type="component" value="Unassembled WGS sequence"/>
</dbReference>
<dbReference type="PANTHER" id="PTHR14030">
    <property type="entry name" value="MITOTIC CHECKPOINT SERINE/THREONINE-PROTEIN KINASE BUB1"/>
    <property type="match status" value="1"/>
</dbReference>
<keyword evidence="3" id="KW-0808">Transferase</keyword>